<evidence type="ECO:0000259" key="2">
    <source>
        <dbReference type="PROSITE" id="PS50090"/>
    </source>
</evidence>
<gene>
    <name evidence="3" type="ORF">NYPRO_LOCUS25265</name>
</gene>
<feature type="region of interest" description="Disordered" evidence="1">
    <location>
        <begin position="431"/>
        <end position="473"/>
    </location>
</feature>
<dbReference type="PANTHER" id="PTHR32345:SF3">
    <property type="entry name" value="MYB-RELATED TRANSCRIPTION FACTOR, PARTNER OF PROFILIN"/>
    <property type="match status" value="1"/>
</dbReference>
<keyword evidence="4" id="KW-1185">Reference proteome</keyword>
<feature type="domain" description="Myb-like" evidence="2">
    <location>
        <begin position="79"/>
        <end position="151"/>
    </location>
</feature>
<dbReference type="Proteomes" id="UP000645828">
    <property type="component" value="Unassembled WGS sequence"/>
</dbReference>
<feature type="compositionally biased region" description="Pro residues" evidence="1">
    <location>
        <begin position="440"/>
        <end position="451"/>
    </location>
</feature>
<feature type="compositionally biased region" description="Pro residues" evidence="1">
    <location>
        <begin position="314"/>
        <end position="330"/>
    </location>
</feature>
<organism evidence="3 4">
    <name type="scientific">Nyctereutes procyonoides</name>
    <name type="common">Raccoon dog</name>
    <name type="synonym">Canis procyonoides</name>
    <dbReference type="NCBI Taxonomy" id="34880"/>
    <lineage>
        <taxon>Eukaryota</taxon>
        <taxon>Metazoa</taxon>
        <taxon>Chordata</taxon>
        <taxon>Craniata</taxon>
        <taxon>Vertebrata</taxon>
        <taxon>Euteleostomi</taxon>
        <taxon>Mammalia</taxon>
        <taxon>Eutheria</taxon>
        <taxon>Laurasiatheria</taxon>
        <taxon>Carnivora</taxon>
        <taxon>Caniformia</taxon>
        <taxon>Canidae</taxon>
        <taxon>Nyctereutes</taxon>
    </lineage>
</organism>
<evidence type="ECO:0000313" key="4">
    <source>
        <dbReference type="Proteomes" id="UP000645828"/>
    </source>
</evidence>
<feature type="region of interest" description="Disordered" evidence="1">
    <location>
        <begin position="372"/>
        <end position="407"/>
    </location>
</feature>
<dbReference type="InterPro" id="IPR001005">
    <property type="entry name" value="SANT/Myb"/>
</dbReference>
<feature type="compositionally biased region" description="Pro residues" evidence="1">
    <location>
        <begin position="286"/>
        <end position="304"/>
    </location>
</feature>
<proteinExistence type="predicted"/>
<feature type="region of interest" description="Disordered" evidence="1">
    <location>
        <begin position="155"/>
        <end position="175"/>
    </location>
</feature>
<dbReference type="GO" id="GO:0005634">
    <property type="term" value="C:nucleus"/>
    <property type="evidence" value="ECO:0007669"/>
    <property type="project" value="TreeGrafter"/>
</dbReference>
<dbReference type="CDD" id="cd00167">
    <property type="entry name" value="SANT"/>
    <property type="match status" value="1"/>
</dbReference>
<evidence type="ECO:0000313" key="3">
    <source>
        <dbReference type="EMBL" id="CAD7692471.1"/>
    </source>
</evidence>
<feature type="compositionally biased region" description="Gly residues" evidence="1">
    <location>
        <begin position="19"/>
        <end position="29"/>
    </location>
</feature>
<feature type="region of interest" description="Disordered" evidence="1">
    <location>
        <begin position="1"/>
        <end position="86"/>
    </location>
</feature>
<dbReference type="InterPro" id="IPR028002">
    <property type="entry name" value="Myb_DNA-bind_5"/>
</dbReference>
<reference evidence="3" key="1">
    <citation type="submission" date="2020-12" db="EMBL/GenBank/DDBJ databases">
        <authorList>
            <consortium name="Molecular Ecology Group"/>
        </authorList>
    </citation>
    <scope>NUCLEOTIDE SEQUENCE</scope>
    <source>
        <strain evidence="3">TBG_1078</strain>
    </source>
</reference>
<sequence length="473" mass="49350">MSRVARRPQPLNAATPGPGDTGGGVGAAGVGRAARGRRAPASAVRPVPAAPAPPHAPGGRTAASGGAMASAAAGEAEETTRLRKPRFSFEENQILIREVRAHYPQLYGAQSRRVSVAERRRVWDGIAAKINGITSWKRTGQEVQKRWNDFKRRTKEKLARVPHSTQGAGPAAEDAFSAEEETIFAILGPGVAGPGAGAGAEQPSGAASSQPPAPSAGAQRYVLSEDRRDDRRADTPAHSKGGSSSPEQWARPSCSPQEGGCPPPKERESPPPPALQTVQLPRLALSPPPPAPPPPPPLPPPPQAPQQVHVAPSSPSPPPPPLPTPTPSAPDPSLDFLRAQQETANAIRELAGTLQQGLAKLSEALSALLPLLPGTPVDRLPPPLPPPPPPPPPPRPLLPPPTPKVEITPEPVSVVAAVVDGAVVAARGVIIAPRSEEGTPRPPPAPLPPHDSPPHKRRKGFPTRKRRGRWKSP</sequence>
<accession>A0A811ZV64</accession>
<dbReference type="PANTHER" id="PTHR32345">
    <property type="entry name" value="MYB-RELATED TRANSCRIPTION FACTOR, PARTNER OF PROFILIN"/>
    <property type="match status" value="1"/>
</dbReference>
<feature type="region of interest" description="Disordered" evidence="1">
    <location>
        <begin position="193"/>
        <end position="334"/>
    </location>
</feature>
<feature type="compositionally biased region" description="Low complexity" evidence="1">
    <location>
        <begin position="199"/>
        <end position="219"/>
    </location>
</feature>
<comment type="caution">
    <text evidence="3">The sequence shown here is derived from an EMBL/GenBank/DDBJ whole genome shotgun (WGS) entry which is preliminary data.</text>
</comment>
<name>A0A811ZV64_NYCPR</name>
<protein>
    <submittedName>
        <fullName evidence="3">(raccoon dog) hypothetical protein</fullName>
    </submittedName>
</protein>
<dbReference type="Pfam" id="PF13873">
    <property type="entry name" value="Myb_DNA-bind_5"/>
    <property type="match status" value="1"/>
</dbReference>
<feature type="compositionally biased region" description="Low complexity" evidence="1">
    <location>
        <begin position="57"/>
        <end position="74"/>
    </location>
</feature>
<feature type="compositionally biased region" description="Basic residues" evidence="1">
    <location>
        <begin position="455"/>
        <end position="473"/>
    </location>
</feature>
<dbReference type="GO" id="GO:0000978">
    <property type="term" value="F:RNA polymerase II cis-regulatory region sequence-specific DNA binding"/>
    <property type="evidence" value="ECO:0007669"/>
    <property type="project" value="TreeGrafter"/>
</dbReference>
<evidence type="ECO:0000256" key="1">
    <source>
        <dbReference type="SAM" id="MobiDB-lite"/>
    </source>
</evidence>
<feature type="compositionally biased region" description="Pro residues" evidence="1">
    <location>
        <begin position="379"/>
        <end position="403"/>
    </location>
</feature>
<dbReference type="PROSITE" id="PS50090">
    <property type="entry name" value="MYB_LIKE"/>
    <property type="match status" value="1"/>
</dbReference>
<dbReference type="InterPro" id="IPR052870">
    <property type="entry name" value="Myb-related_repressor"/>
</dbReference>
<dbReference type="GO" id="GO:0000981">
    <property type="term" value="F:DNA-binding transcription factor activity, RNA polymerase II-specific"/>
    <property type="evidence" value="ECO:0007669"/>
    <property type="project" value="TreeGrafter"/>
</dbReference>
<dbReference type="AlphaFoldDB" id="A0A811ZV64"/>
<dbReference type="SMART" id="SM00717">
    <property type="entry name" value="SANT"/>
    <property type="match status" value="1"/>
</dbReference>
<feature type="compositionally biased region" description="Basic and acidic residues" evidence="1">
    <location>
        <begin position="223"/>
        <end position="237"/>
    </location>
</feature>
<dbReference type="EMBL" id="CAJHUB010000775">
    <property type="protein sequence ID" value="CAD7692471.1"/>
    <property type="molecule type" value="Genomic_DNA"/>
</dbReference>